<reference evidence="2 3" key="1">
    <citation type="submission" date="2013-04" db="EMBL/GenBank/DDBJ databases">
        <authorList>
            <person name="Weinstock G."/>
            <person name="Sodergren E."/>
            <person name="Lobos E.A."/>
            <person name="Fulton L."/>
            <person name="Fulton R."/>
            <person name="Courtney L."/>
            <person name="Fronick C."/>
            <person name="O'Laughlin M."/>
            <person name="Godfrey J."/>
            <person name="Wilson R.M."/>
            <person name="Miner T."/>
            <person name="Farmer C."/>
            <person name="Delehaunty K."/>
            <person name="Cordes M."/>
            <person name="Minx P."/>
            <person name="Tomlinson C."/>
            <person name="Chen J."/>
            <person name="Wollam A."/>
            <person name="Pepin K.H."/>
            <person name="Palsikar V.B."/>
            <person name="Zhang X."/>
            <person name="Suruliraj S."/>
            <person name="Perna N.T."/>
            <person name="Plunkett G."/>
            <person name="Warren W."/>
            <person name="Mitreva M."/>
            <person name="Mardis E.R."/>
            <person name="Wilson R.K."/>
        </authorList>
    </citation>
    <scope>NUCLEOTIDE SEQUENCE [LARGE SCALE GENOMIC DNA]</scope>
    <source>
        <strain evidence="2 3">DSM 4568</strain>
    </source>
</reference>
<name>S3IJA8_9ENTR</name>
<proteinExistence type="predicted"/>
<sequence>MQIKYAFIYPLIGIWLILMGFCKLWNWLVFRQIKQDAAVKRCML</sequence>
<dbReference type="HOGENOM" id="CLU_217886_0_0_6"/>
<accession>S3IJA8</accession>
<dbReference type="EMBL" id="ATDT01000036">
    <property type="protein sequence ID" value="EPF13130.1"/>
    <property type="molecule type" value="Genomic_DNA"/>
</dbReference>
<gene>
    <name evidence="2" type="ORF">HMPREF0201_04323</name>
</gene>
<evidence type="ECO:0000313" key="3">
    <source>
        <dbReference type="Proteomes" id="UP000014585"/>
    </source>
</evidence>
<protein>
    <submittedName>
        <fullName evidence="2">Uncharacterized protein</fullName>
    </submittedName>
</protein>
<dbReference type="STRING" id="566551.HMPREF0201_04323"/>
<comment type="caution">
    <text evidence="2">The sequence shown here is derived from an EMBL/GenBank/DDBJ whole genome shotgun (WGS) entry which is preliminary data.</text>
</comment>
<dbReference type="AlphaFoldDB" id="S3IJA8"/>
<evidence type="ECO:0000313" key="2">
    <source>
        <dbReference type="EMBL" id="EPF13130.1"/>
    </source>
</evidence>
<keyword evidence="1" id="KW-1133">Transmembrane helix</keyword>
<evidence type="ECO:0000256" key="1">
    <source>
        <dbReference type="SAM" id="Phobius"/>
    </source>
</evidence>
<dbReference type="Proteomes" id="UP000014585">
    <property type="component" value="Unassembled WGS sequence"/>
</dbReference>
<feature type="transmembrane region" description="Helical" evidence="1">
    <location>
        <begin position="6"/>
        <end position="25"/>
    </location>
</feature>
<keyword evidence="1" id="KW-0812">Transmembrane</keyword>
<organism evidence="2 3">
    <name type="scientific">Cedecea davisae DSM 4568</name>
    <dbReference type="NCBI Taxonomy" id="566551"/>
    <lineage>
        <taxon>Bacteria</taxon>
        <taxon>Pseudomonadati</taxon>
        <taxon>Pseudomonadota</taxon>
        <taxon>Gammaproteobacteria</taxon>
        <taxon>Enterobacterales</taxon>
        <taxon>Enterobacteriaceae</taxon>
        <taxon>Cedecea</taxon>
    </lineage>
</organism>
<keyword evidence="1" id="KW-0472">Membrane</keyword>